<organism evidence="1 2">
    <name type="scientific">Eretmocerus hayati</name>
    <dbReference type="NCBI Taxonomy" id="131215"/>
    <lineage>
        <taxon>Eukaryota</taxon>
        <taxon>Metazoa</taxon>
        <taxon>Ecdysozoa</taxon>
        <taxon>Arthropoda</taxon>
        <taxon>Hexapoda</taxon>
        <taxon>Insecta</taxon>
        <taxon>Pterygota</taxon>
        <taxon>Neoptera</taxon>
        <taxon>Endopterygota</taxon>
        <taxon>Hymenoptera</taxon>
        <taxon>Apocrita</taxon>
        <taxon>Proctotrupomorpha</taxon>
        <taxon>Chalcidoidea</taxon>
        <taxon>Aphelinidae</taxon>
        <taxon>Aphelininae</taxon>
        <taxon>Eretmocerus</taxon>
    </lineage>
</organism>
<reference evidence="1" key="1">
    <citation type="submission" date="2023-04" db="EMBL/GenBank/DDBJ databases">
        <title>A chromosome-level genome assembly of the parasitoid wasp Eretmocerus hayati.</title>
        <authorList>
            <person name="Zhong Y."/>
            <person name="Liu S."/>
            <person name="Liu Y."/>
        </authorList>
    </citation>
    <scope>NUCLEOTIDE SEQUENCE</scope>
    <source>
        <strain evidence="1">ZJU_SS_LIU_2023</strain>
    </source>
</reference>
<dbReference type="EMBL" id="CM056744">
    <property type="protein sequence ID" value="KAJ8668059.1"/>
    <property type="molecule type" value="Genomic_DNA"/>
</dbReference>
<evidence type="ECO:0000313" key="1">
    <source>
        <dbReference type="EMBL" id="KAJ8668059.1"/>
    </source>
</evidence>
<name>A0ACC2NCK4_9HYME</name>
<sequence>MNYHQGVMNLHVQQTQQARLLQQQNVAKQAIDQARAIAQAHAKVTQPVVLDSSAAIKLAMGTAPMYTEKALMSRNDIWHRILIKKGSQHDKELVLKSILKAVSPADLIPVRYQEVGEDSCFIARNCDKALENLCRTSLIVQTEFGSPLVLSVTLGFASIHDLKINIQPILLTALTKRYDVQKKLLILDNFHRDPDVFKTVYCPLSQSKTMAHVLKLSKTALGPFENLSLRHNELESLTMIDSSNVKSIKVLDLRNNELLTVDALAPLKTLTVSEIWLDHNPMCDNYSSAAQYVEAVRAHCPHMTKLDGVQVNNPGLPMIFKSYIKNWKRKALVEQFVHHFFTGYDHNDRNVLRGLYHDEAWYSTTVGTPTSPTSKKALEPFGSENRNLLIFGKNSQQLLYHGQDQILKIFQKLPASRHIFKSFCNDLIYDTPETVIIAVEGLFKLASSKAQIFSFNRTFILSALPNDEFKILNDQYHVFLPIQGIYDIDLKKYSVDDEKPPKFRPNCLSFEEKDEVLVTFQEITTMKYRHCEEFLKETDWDLKKAIELFLDDYKSGRISKEAF</sequence>
<evidence type="ECO:0000313" key="2">
    <source>
        <dbReference type="Proteomes" id="UP001239111"/>
    </source>
</evidence>
<gene>
    <name evidence="1" type="ORF">QAD02_009722</name>
</gene>
<proteinExistence type="predicted"/>
<protein>
    <submittedName>
        <fullName evidence="1">Uncharacterized protein</fullName>
    </submittedName>
</protein>
<comment type="caution">
    <text evidence="1">The sequence shown here is derived from an EMBL/GenBank/DDBJ whole genome shotgun (WGS) entry which is preliminary data.</text>
</comment>
<keyword evidence="2" id="KW-1185">Reference proteome</keyword>
<dbReference type="Proteomes" id="UP001239111">
    <property type="component" value="Chromosome 4"/>
</dbReference>
<accession>A0ACC2NCK4</accession>